<evidence type="ECO:0000313" key="13">
    <source>
        <dbReference type="EMBL" id="RZB84909.1"/>
    </source>
</evidence>
<reference evidence="13 14" key="1">
    <citation type="submission" date="2017-03" db="EMBL/GenBank/DDBJ databases">
        <title>Genome of the blue death feigning beetle - Asbolus verrucosus.</title>
        <authorList>
            <person name="Rider S.D."/>
        </authorList>
    </citation>
    <scope>NUCLEOTIDE SEQUENCE [LARGE SCALE GENOMIC DNA]</scope>
    <source>
        <strain evidence="13">Butters</strain>
        <tissue evidence="13">Head and leg muscle</tissue>
    </source>
</reference>
<dbReference type="Gene3D" id="2.60.120.10">
    <property type="entry name" value="Jelly Rolls"/>
    <property type="match status" value="2"/>
</dbReference>
<keyword evidence="8 12" id="KW-0560">Oxidoreductase</keyword>
<dbReference type="GO" id="GO:0005886">
    <property type="term" value="C:plasma membrane"/>
    <property type="evidence" value="ECO:0007669"/>
    <property type="project" value="UniProtKB-SubCell"/>
</dbReference>
<feature type="binding site" evidence="12">
    <location>
        <position position="244"/>
    </location>
    <ligand>
        <name>Ni(2+)</name>
        <dbReference type="ChEBI" id="CHEBI:49786"/>
        <note>for nickel-dependent acireductone dioxygenase activity</note>
    </ligand>
</feature>
<keyword evidence="7 12" id="KW-0223">Dioxygenase</keyword>
<feature type="binding site" evidence="12">
    <location>
        <position position="90"/>
    </location>
    <ligand>
        <name>Ni(2+)</name>
        <dbReference type="ChEBI" id="CHEBI:49786"/>
        <note>for nickel-dependent acireductone dioxygenase activity</note>
    </ligand>
</feature>
<dbReference type="InterPro" id="IPR011051">
    <property type="entry name" value="RmlC_Cupin_sf"/>
</dbReference>
<comment type="caution">
    <text evidence="13">The sequence shown here is derived from an EMBL/GenBank/DDBJ whole genome shotgun (WGS) entry which is preliminary data.</text>
</comment>
<feature type="binding site" evidence="12">
    <location>
        <position position="84"/>
    </location>
    <ligand>
        <name>Ni(2+)</name>
        <dbReference type="ChEBI" id="CHEBI:49786"/>
        <note>for nickel-dependent acireductone dioxygenase activity</note>
    </ligand>
</feature>
<feature type="binding site" evidence="12">
    <location>
        <position position="289"/>
    </location>
    <ligand>
        <name>Fe(2+)</name>
        <dbReference type="ChEBI" id="CHEBI:29033"/>
        <note>for iron-dependent acireductone dioxygenase activity</note>
    </ligand>
</feature>
<dbReference type="GO" id="GO:0010309">
    <property type="term" value="F:acireductone dioxygenase [iron(II)-requiring] activity"/>
    <property type="evidence" value="ECO:0007669"/>
    <property type="project" value="UniProtKB-UniRule"/>
</dbReference>
<dbReference type="GO" id="GO:0019509">
    <property type="term" value="P:L-methionine salvage from methylthioadenosine"/>
    <property type="evidence" value="ECO:0007669"/>
    <property type="project" value="UniProtKB-UniRule"/>
</dbReference>
<gene>
    <name evidence="13" type="ORF">BDFB_003501</name>
</gene>
<dbReference type="FunFam" id="2.60.120.10:FF:000031">
    <property type="entry name" value="1,2-dihydroxy-3-keto-5-methylthiopentene dioxygenase"/>
    <property type="match status" value="1"/>
</dbReference>
<name>A0A482VEJ6_ASBVE</name>
<dbReference type="HAMAP" id="MF_03154">
    <property type="entry name" value="Salvage_MtnD_euk"/>
    <property type="match status" value="2"/>
</dbReference>
<keyword evidence="14" id="KW-1185">Reference proteome</keyword>
<dbReference type="GO" id="GO:0005634">
    <property type="term" value="C:nucleus"/>
    <property type="evidence" value="ECO:0007669"/>
    <property type="project" value="UniProtKB-SubCell"/>
</dbReference>
<evidence type="ECO:0000256" key="12">
    <source>
        <dbReference type="HAMAP-Rule" id="MF_03154"/>
    </source>
</evidence>
<comment type="cofactor">
    <cofactor evidence="12">
        <name>Fe(2+)</name>
        <dbReference type="ChEBI" id="CHEBI:29033"/>
    </cofactor>
    <cofactor evidence="12">
        <name>Ni(2+)</name>
        <dbReference type="ChEBI" id="CHEBI:49786"/>
    </cofactor>
    <text evidence="12">Binds either 1 Fe or Ni cation per monomer. Iron-binding promotes an acireductone dioxygenase reaction producing 2-keto-4-methylthiobutyrate, while nickel-binding promotes an acireductone dioxygenase reaction producing 3-(methylsulfanyl)propanoate.</text>
</comment>
<dbReference type="InterPro" id="IPR004313">
    <property type="entry name" value="ARD"/>
</dbReference>
<dbReference type="FunFam" id="2.60.120.10:FF:000099">
    <property type="entry name" value="1,2-dihydroxy-3-keto-5-methylthiopentene dioxygenase"/>
    <property type="match status" value="1"/>
</dbReference>
<evidence type="ECO:0000256" key="11">
    <source>
        <dbReference type="ARBA" id="ARBA00023242"/>
    </source>
</evidence>
<dbReference type="PANTHER" id="PTHR23418:SF0">
    <property type="entry name" value="ACIREDUCTONE DIOXYGENASE"/>
    <property type="match status" value="1"/>
</dbReference>
<evidence type="ECO:0000256" key="9">
    <source>
        <dbReference type="ARBA" id="ARBA00023004"/>
    </source>
</evidence>
<feature type="binding site" evidence="12">
    <location>
        <position position="250"/>
    </location>
    <ligand>
        <name>Ni(2+)</name>
        <dbReference type="ChEBI" id="CHEBI:49786"/>
        <note>for nickel-dependent acireductone dioxygenase activity</note>
    </ligand>
</feature>
<dbReference type="GO" id="GO:0016151">
    <property type="term" value="F:nickel cation binding"/>
    <property type="evidence" value="ECO:0007669"/>
    <property type="project" value="UniProtKB-UniRule"/>
</dbReference>
<comment type="catalytic activity">
    <reaction evidence="1 12">
        <text>1,2-dihydroxy-5-(methylsulfanyl)pent-1-en-3-one + O2 = 4-methylsulfanyl-2-oxobutanoate + formate + 2 H(+)</text>
        <dbReference type="Rhea" id="RHEA:24504"/>
        <dbReference type="ChEBI" id="CHEBI:15378"/>
        <dbReference type="ChEBI" id="CHEBI:15379"/>
        <dbReference type="ChEBI" id="CHEBI:15740"/>
        <dbReference type="ChEBI" id="CHEBI:16723"/>
        <dbReference type="ChEBI" id="CHEBI:49252"/>
        <dbReference type="EC" id="1.13.11.54"/>
    </reaction>
</comment>
<feature type="binding site" evidence="12">
    <location>
        <position position="86"/>
    </location>
    <ligand>
        <name>Ni(2+)</name>
        <dbReference type="ChEBI" id="CHEBI:49786"/>
        <note>for nickel-dependent acireductone dioxygenase activity</note>
    </ligand>
</feature>
<dbReference type="UniPathway" id="UPA00904">
    <property type="reaction ID" value="UER00878"/>
</dbReference>
<feature type="binding site" evidence="12">
    <location>
        <position position="244"/>
    </location>
    <ligand>
        <name>Fe(2+)</name>
        <dbReference type="ChEBI" id="CHEBI:29033"/>
        <note>for iron-dependent acireductone dioxygenase activity</note>
    </ligand>
</feature>
<evidence type="ECO:0000256" key="6">
    <source>
        <dbReference type="ARBA" id="ARBA00022723"/>
    </source>
</evidence>
<dbReference type="AlphaFoldDB" id="A0A482VEJ6"/>
<dbReference type="GO" id="GO:0005506">
    <property type="term" value="F:iron ion binding"/>
    <property type="evidence" value="ECO:0007669"/>
    <property type="project" value="UniProtKB-UniRule"/>
</dbReference>
<dbReference type="OrthoDB" id="1867259at2759"/>
<keyword evidence="10 12" id="KW-0486">Methionine biosynthesis</keyword>
<feature type="binding site" evidence="12">
    <location>
        <position position="246"/>
    </location>
    <ligand>
        <name>Ni(2+)</name>
        <dbReference type="ChEBI" id="CHEBI:49786"/>
        <note>for nickel-dependent acireductone dioxygenase activity</note>
    </ligand>
</feature>
<feature type="binding site" evidence="12">
    <location>
        <position position="250"/>
    </location>
    <ligand>
        <name>Fe(2+)</name>
        <dbReference type="ChEBI" id="CHEBI:29033"/>
        <note>for iron-dependent acireductone dioxygenase activity</note>
    </ligand>
</feature>
<evidence type="ECO:0000256" key="5">
    <source>
        <dbReference type="ARBA" id="ARBA00022605"/>
    </source>
</evidence>
<evidence type="ECO:0000256" key="10">
    <source>
        <dbReference type="ARBA" id="ARBA00023167"/>
    </source>
</evidence>
<comment type="similarity">
    <text evidence="12">Belongs to the acireductone dioxygenase (ARD) family.</text>
</comment>
<evidence type="ECO:0000256" key="4">
    <source>
        <dbReference type="ARBA" id="ARBA00022596"/>
    </source>
</evidence>
<sequence length="340" mass="40297">MVRAWYIEGDGLDNPRDEHQRLPPKFVALEDLYKLTGVEHHTLNVDTYETDGSWEKIKEEKGYSYEDEVETPGEDDLQEFYKEHLHEDEEIRFVLEGCAYYDVRDNNDEWIRVEIVPGDLLVLPSGCYHRFTLDHKNSFRVKRLFPEDPEYKPFIRPADDLDCRQDYINKLQTGANPPKFLTLDELYKVSGVEYFKLNVDTYSTDGVLDRIKQQRGYTYEDEITCSKECLPNYEEKLKNFFQEHLHTDEEIRFVVDGSGYFDVRDKNDQWVRIEVVPGDMIVIPSGIYHRFTLDIKNYVKAKRFFIGEPVWLPYNRPADDMDCRKQYLKKLETGDFKTVG</sequence>
<accession>A0A482VEJ6</accession>
<keyword evidence="4 12" id="KW-0533">Nickel</keyword>
<comment type="catalytic activity">
    <reaction evidence="12">
        <text>1,2-dihydroxy-5-(methylsulfanyl)pent-1-en-3-one + O2 = 3-(methylsulfanyl)propanoate + CO + formate + 2 H(+)</text>
        <dbReference type="Rhea" id="RHEA:14161"/>
        <dbReference type="ChEBI" id="CHEBI:15378"/>
        <dbReference type="ChEBI" id="CHEBI:15379"/>
        <dbReference type="ChEBI" id="CHEBI:15740"/>
        <dbReference type="ChEBI" id="CHEBI:17245"/>
        <dbReference type="ChEBI" id="CHEBI:49016"/>
        <dbReference type="ChEBI" id="CHEBI:49252"/>
        <dbReference type="EC" id="1.13.11.53"/>
    </reaction>
</comment>
<evidence type="ECO:0000256" key="7">
    <source>
        <dbReference type="ARBA" id="ARBA00022964"/>
    </source>
</evidence>
<comment type="pathway">
    <text evidence="12">Amino-acid biosynthesis; L-methionine biosynthesis via salvage pathway; L-methionine from S-methyl-5-thio-alpha-D-ribose 1-phosphate: step 5/6.</text>
</comment>
<proteinExistence type="inferred from homology"/>
<keyword evidence="6 12" id="KW-0479">Metal-binding</keyword>
<feature type="binding site" evidence="12">
    <location>
        <position position="289"/>
    </location>
    <ligand>
        <name>Ni(2+)</name>
        <dbReference type="ChEBI" id="CHEBI:49786"/>
        <note>for nickel-dependent acireductone dioxygenase activity</note>
    </ligand>
</feature>
<keyword evidence="3 12" id="KW-0963">Cytoplasm</keyword>
<protein>
    <recommendedName>
        <fullName evidence="12">Acireductone dioxygenase</fullName>
    </recommendedName>
    <alternativeName>
        <fullName evidence="12">Acireductone dioxygenase (Fe(2+)-requiring)</fullName>
        <shortName evidence="12">ARD'</shortName>
        <shortName evidence="12">Fe-ARD</shortName>
        <ecNumber evidence="12">1.13.11.54</ecNumber>
    </alternativeName>
    <alternativeName>
        <fullName evidence="12">Acireductone dioxygenase (Ni(2+)-requiring)</fullName>
        <shortName evidence="12">ARD</shortName>
        <shortName evidence="12">Ni-ARD</shortName>
        <ecNumber evidence="12">1.13.11.53</ecNumber>
    </alternativeName>
</protein>
<dbReference type="CDD" id="cd02232">
    <property type="entry name" value="cupin_ARD"/>
    <property type="match status" value="2"/>
</dbReference>
<evidence type="ECO:0000256" key="8">
    <source>
        <dbReference type="ARBA" id="ARBA00023002"/>
    </source>
</evidence>
<keyword evidence="5 12" id="KW-0028">Amino-acid biosynthesis</keyword>
<feature type="binding site" evidence="12">
    <location>
        <position position="84"/>
    </location>
    <ligand>
        <name>Fe(2+)</name>
        <dbReference type="ChEBI" id="CHEBI:29033"/>
        <note>for iron-dependent acireductone dioxygenase activity</note>
    </ligand>
</feature>
<keyword evidence="11 12" id="KW-0539">Nucleus</keyword>
<organism evidence="13 14">
    <name type="scientific">Asbolus verrucosus</name>
    <name type="common">Desert ironclad beetle</name>
    <dbReference type="NCBI Taxonomy" id="1661398"/>
    <lineage>
        <taxon>Eukaryota</taxon>
        <taxon>Metazoa</taxon>
        <taxon>Ecdysozoa</taxon>
        <taxon>Arthropoda</taxon>
        <taxon>Hexapoda</taxon>
        <taxon>Insecta</taxon>
        <taxon>Pterygota</taxon>
        <taxon>Neoptera</taxon>
        <taxon>Endopterygota</taxon>
        <taxon>Coleoptera</taxon>
        <taxon>Polyphaga</taxon>
        <taxon>Cucujiformia</taxon>
        <taxon>Tenebrionidae</taxon>
        <taxon>Pimeliinae</taxon>
        <taxon>Asbolus</taxon>
    </lineage>
</organism>
<dbReference type="PANTHER" id="PTHR23418">
    <property type="entry name" value="ACIREDUCTONE DIOXYGENASE"/>
    <property type="match status" value="1"/>
</dbReference>
<dbReference type="GO" id="GO:0010308">
    <property type="term" value="F:acireductone dioxygenase (Ni2+-requiring) activity"/>
    <property type="evidence" value="ECO:0007669"/>
    <property type="project" value="UniProtKB-UniRule"/>
</dbReference>
<dbReference type="STRING" id="1661398.A0A482VEJ6"/>
<comment type="subcellular location">
    <subcellularLocation>
        <location evidence="2">Cell membrane</location>
        <topology evidence="2">Peripheral membrane protein</topology>
        <orientation evidence="2">Cytoplasmic side</orientation>
    </subcellularLocation>
    <subcellularLocation>
        <location evidence="12">Cytoplasm</location>
    </subcellularLocation>
    <subcellularLocation>
        <location evidence="12">Nucleus</location>
    </subcellularLocation>
</comment>
<feature type="binding site" evidence="12">
    <location>
        <position position="90"/>
    </location>
    <ligand>
        <name>Fe(2+)</name>
        <dbReference type="ChEBI" id="CHEBI:29033"/>
        <note>for iron-dependent acireductone dioxygenase activity</note>
    </ligand>
</feature>
<dbReference type="GO" id="GO:0005737">
    <property type="term" value="C:cytoplasm"/>
    <property type="evidence" value="ECO:0007669"/>
    <property type="project" value="UniProtKB-SubCell"/>
</dbReference>
<dbReference type="InterPro" id="IPR027496">
    <property type="entry name" value="ARD_euk"/>
</dbReference>
<comment type="function">
    <text evidence="12">Catalyzes 2 different reactions between oxygen and the acireductone 1,2-dihydroxy-3-keto-5-methylthiopentene (DHK-MTPene) depending upon the metal bound in the active site. Fe-containing acireductone dioxygenase (Fe-ARD) produces formate and 2-keto-4-methylthiobutyrate (KMTB), the alpha-ketoacid precursor of methionine in the methionine recycle pathway. Ni-containing acireductone dioxygenase (Ni-ARD) produces methylthiopropionate, carbon monoxide and formate, and does not lie on the methionine recycle pathway.</text>
</comment>
<dbReference type="Proteomes" id="UP000292052">
    <property type="component" value="Unassembled WGS sequence"/>
</dbReference>
<evidence type="ECO:0000313" key="14">
    <source>
        <dbReference type="Proteomes" id="UP000292052"/>
    </source>
</evidence>
<dbReference type="EC" id="1.13.11.53" evidence="12"/>
<dbReference type="SUPFAM" id="SSF51182">
    <property type="entry name" value="RmlC-like cupins"/>
    <property type="match status" value="2"/>
</dbReference>
<feature type="binding site" evidence="12">
    <location>
        <position position="129"/>
    </location>
    <ligand>
        <name>Ni(2+)</name>
        <dbReference type="ChEBI" id="CHEBI:49786"/>
        <note>for nickel-dependent acireductone dioxygenase activity</note>
    </ligand>
</feature>
<feature type="binding site" evidence="12">
    <location>
        <position position="246"/>
    </location>
    <ligand>
        <name>Fe(2+)</name>
        <dbReference type="ChEBI" id="CHEBI:29033"/>
        <note>for iron-dependent acireductone dioxygenase activity</note>
    </ligand>
</feature>
<evidence type="ECO:0000256" key="3">
    <source>
        <dbReference type="ARBA" id="ARBA00022490"/>
    </source>
</evidence>
<dbReference type="EC" id="1.13.11.54" evidence="12"/>
<dbReference type="EMBL" id="QDEB01107738">
    <property type="protein sequence ID" value="RZB84909.1"/>
    <property type="molecule type" value="Genomic_DNA"/>
</dbReference>
<feature type="binding site" evidence="12">
    <location>
        <position position="86"/>
    </location>
    <ligand>
        <name>Fe(2+)</name>
        <dbReference type="ChEBI" id="CHEBI:29033"/>
        <note>for iron-dependent acireductone dioxygenase activity</note>
    </ligand>
</feature>
<keyword evidence="9 12" id="KW-0408">Iron</keyword>
<dbReference type="Pfam" id="PF03079">
    <property type="entry name" value="ARD"/>
    <property type="match status" value="2"/>
</dbReference>
<dbReference type="InterPro" id="IPR014710">
    <property type="entry name" value="RmlC-like_jellyroll"/>
</dbReference>
<evidence type="ECO:0000256" key="1">
    <source>
        <dbReference type="ARBA" id="ARBA00000428"/>
    </source>
</evidence>
<evidence type="ECO:0000256" key="2">
    <source>
        <dbReference type="ARBA" id="ARBA00004413"/>
    </source>
</evidence>
<feature type="binding site" evidence="12">
    <location>
        <position position="129"/>
    </location>
    <ligand>
        <name>Fe(2+)</name>
        <dbReference type="ChEBI" id="CHEBI:29033"/>
        <note>for iron-dependent acireductone dioxygenase activity</note>
    </ligand>
</feature>